<dbReference type="KEGG" id="arf:AR1Y2_0509"/>
<evidence type="ECO:0000256" key="1">
    <source>
        <dbReference type="PROSITE-ProRule" id="PRU00425"/>
    </source>
</evidence>
<evidence type="ECO:0000259" key="2">
    <source>
        <dbReference type="PROSITE" id="PS51102"/>
    </source>
</evidence>
<dbReference type="PANTHER" id="PTHR39427">
    <property type="match status" value="1"/>
</dbReference>
<dbReference type="EMBL" id="CP040058">
    <property type="protein sequence ID" value="QCP33963.1"/>
    <property type="molecule type" value="Genomic_DNA"/>
</dbReference>
<dbReference type="InterPro" id="IPR004702">
    <property type="entry name" value="PTS_sorb_EIIBC"/>
</dbReference>
<dbReference type="PANTHER" id="PTHR39427:SF1">
    <property type="entry name" value="PTS SYSTEM GLUCITOL_SORBITOL-SPECIFIC EIIB COMPONENT"/>
    <property type="match status" value="1"/>
</dbReference>
<protein>
    <submittedName>
        <fullName evidence="3">PTS system, glucitol/sorbitol-specific IIB component and second of two IIC component</fullName>
    </submittedName>
</protein>
<evidence type="ECO:0000313" key="3">
    <source>
        <dbReference type="EMBL" id="QCP33963.1"/>
    </source>
</evidence>
<reference evidence="3 4" key="1">
    <citation type="submission" date="2019-05" db="EMBL/GenBank/DDBJ databases">
        <title>Complete genome sequencing of Anaerostipes rhamnosivorans.</title>
        <authorList>
            <person name="Bui T.P.N."/>
            <person name="de Vos W.M."/>
        </authorList>
    </citation>
    <scope>NUCLEOTIDE SEQUENCE [LARGE SCALE GENOMIC DNA]</scope>
    <source>
        <strain evidence="3 4">1y2</strain>
    </source>
</reference>
<name>A0A4P8IDW6_9FIRM</name>
<dbReference type="AlphaFoldDB" id="A0A4P8IDW6"/>
<dbReference type="Pfam" id="PF03612">
    <property type="entry name" value="EIIBC-GUT_N"/>
    <property type="match status" value="1"/>
</dbReference>
<organism evidence="3 4">
    <name type="scientific">Anaerostipes rhamnosivorans</name>
    <dbReference type="NCBI Taxonomy" id="1229621"/>
    <lineage>
        <taxon>Bacteria</taxon>
        <taxon>Bacillati</taxon>
        <taxon>Bacillota</taxon>
        <taxon>Clostridia</taxon>
        <taxon>Lachnospirales</taxon>
        <taxon>Lachnospiraceae</taxon>
        <taxon>Anaerostipes</taxon>
    </lineage>
</organism>
<dbReference type="RefSeq" id="WP_330554758.1">
    <property type="nucleotide sequence ID" value="NZ_CP040058.1"/>
</dbReference>
<dbReference type="GO" id="GO:0008982">
    <property type="term" value="F:protein-N(PI)-phosphohistidine-sugar phosphotransferase activity"/>
    <property type="evidence" value="ECO:0007669"/>
    <property type="project" value="InterPro"/>
</dbReference>
<proteinExistence type="predicted"/>
<accession>A0A4P8IDW6</accession>
<gene>
    <name evidence="3" type="ORF">AR1Y2_0509</name>
</gene>
<dbReference type="GO" id="GO:0005886">
    <property type="term" value="C:plasma membrane"/>
    <property type="evidence" value="ECO:0007669"/>
    <property type="project" value="TreeGrafter"/>
</dbReference>
<sequence length="123" mass="12804">MSYKTVKVEKGRSGWGTPLIVTPKEGQKIVSVTGGKIHPVAEKIAELTGAPVVDGFKNPVKDEETACAVIDCGGTCRLGILPKKGILTININGGGPSGPLKSFIKEGLYVSGVKPENVSLSED</sequence>
<feature type="domain" description="PTS EIIB type-5" evidence="2">
    <location>
        <begin position="2"/>
        <end position="123"/>
    </location>
</feature>
<dbReference type="GO" id="GO:0009401">
    <property type="term" value="P:phosphoenolpyruvate-dependent sugar phosphotransferase system"/>
    <property type="evidence" value="ECO:0007669"/>
    <property type="project" value="InterPro"/>
</dbReference>
<dbReference type="PROSITE" id="PS51102">
    <property type="entry name" value="PTS_EIIB_TYPE_5"/>
    <property type="match status" value="1"/>
</dbReference>
<keyword evidence="4" id="KW-1185">Reference proteome</keyword>
<feature type="modified residue" description="Phosphocysteine; by EIIA" evidence="1">
    <location>
        <position position="72"/>
    </location>
</feature>
<dbReference type="Proteomes" id="UP000298653">
    <property type="component" value="Chromosome"/>
</dbReference>
<dbReference type="InterPro" id="IPR011618">
    <property type="entry name" value="PTS_EIIBC_GUT_N"/>
</dbReference>
<evidence type="ECO:0000313" key="4">
    <source>
        <dbReference type="Proteomes" id="UP000298653"/>
    </source>
</evidence>